<dbReference type="RefSeq" id="WP_094438006.1">
    <property type="nucleotide sequence ID" value="NZ_AP024172.1"/>
</dbReference>
<evidence type="ECO:0000313" key="3">
    <source>
        <dbReference type="EMBL" id="RKJ96436.1"/>
    </source>
</evidence>
<dbReference type="Pfam" id="PF03401">
    <property type="entry name" value="TctC"/>
    <property type="match status" value="1"/>
</dbReference>
<proteinExistence type="inferred from homology"/>
<evidence type="ECO:0000256" key="2">
    <source>
        <dbReference type="SAM" id="SignalP"/>
    </source>
</evidence>
<keyword evidence="2" id="KW-0732">Signal</keyword>
<evidence type="ECO:0000313" key="4">
    <source>
        <dbReference type="Proteomes" id="UP000216225"/>
    </source>
</evidence>
<dbReference type="Gene3D" id="3.40.190.10">
    <property type="entry name" value="Periplasmic binding protein-like II"/>
    <property type="match status" value="1"/>
</dbReference>
<comment type="caution">
    <text evidence="3">The sequence shown here is derived from an EMBL/GenBank/DDBJ whole genome shotgun (WGS) entry which is preliminary data.</text>
</comment>
<dbReference type="SUPFAM" id="SSF53850">
    <property type="entry name" value="Periplasmic binding protein-like II"/>
    <property type="match status" value="1"/>
</dbReference>
<dbReference type="InterPro" id="IPR005064">
    <property type="entry name" value="BUG"/>
</dbReference>
<evidence type="ECO:0000256" key="1">
    <source>
        <dbReference type="ARBA" id="ARBA00006987"/>
    </source>
</evidence>
<dbReference type="Gene3D" id="3.40.190.150">
    <property type="entry name" value="Bordetella uptake gene, domain 1"/>
    <property type="match status" value="1"/>
</dbReference>
<dbReference type="PROSITE" id="PS51318">
    <property type="entry name" value="TAT"/>
    <property type="match status" value="1"/>
</dbReference>
<comment type="similarity">
    <text evidence="1">Belongs to the UPF0065 (bug) family.</text>
</comment>
<dbReference type="PIRSF" id="PIRSF017082">
    <property type="entry name" value="YflP"/>
    <property type="match status" value="1"/>
</dbReference>
<dbReference type="AlphaFoldDB" id="A0A3R7LF44"/>
<sequence>MQERDDTQRFTDMPRRRDMLRAAGAAGLAAAAGGAWAQGASTWPSKPVTLIVPFPAGGGTDAFARPLAAQFSKSTGKTLVIDNRGGAGGTVGASIAAKAHPDGYTLFMGGAHHVIAPSVYPRLDYDIEKDFVPLALLASVPQVVVVNPRNVKANTIQELLAMVKGSPGKFNYASAGSGSSHHLAGELFKIQTGTFITHIPYRGAGPALQDLIGGNVDMMFDGLGSSAGHIKGGRIKALMVAGSKRNPAFPDVPCAAEVGLPDYNVSTWYGLWTPKGTPPDVQARIVEEIRKLGASDEIKAIWAGNGAEFGTLSPQDFGKMIGSEVKRWAQVVKASGAKIE</sequence>
<organism evidence="3 4">
    <name type="scientific">Alicycliphilus denitrificans</name>
    <dbReference type="NCBI Taxonomy" id="179636"/>
    <lineage>
        <taxon>Bacteria</taxon>
        <taxon>Pseudomonadati</taxon>
        <taxon>Pseudomonadota</taxon>
        <taxon>Betaproteobacteria</taxon>
        <taxon>Burkholderiales</taxon>
        <taxon>Comamonadaceae</taxon>
        <taxon>Alicycliphilus</taxon>
    </lineage>
</organism>
<dbReference type="EMBL" id="NKDB02000002">
    <property type="protein sequence ID" value="RKJ96436.1"/>
    <property type="molecule type" value="Genomic_DNA"/>
</dbReference>
<dbReference type="PANTHER" id="PTHR42928">
    <property type="entry name" value="TRICARBOXYLATE-BINDING PROTEIN"/>
    <property type="match status" value="1"/>
</dbReference>
<reference evidence="3 4" key="1">
    <citation type="submission" date="2018-09" db="EMBL/GenBank/DDBJ databases">
        <title>Genome comparison of Alicycliphilus sp. BQ1, a polyurethanolytic bacterium, with its closest phylogenetic relatives Alicycliphilus denitrificans BC and K601, unable to attack polyurethane.</title>
        <authorList>
            <person name="Loza-Tavera H."/>
            <person name="Lozano L."/>
            <person name="Cevallos M."/>
            <person name="Maya-Lucas O."/>
            <person name="Garcia-Mena J."/>
            <person name="Hernandez J."/>
        </authorList>
    </citation>
    <scope>NUCLEOTIDE SEQUENCE [LARGE SCALE GENOMIC DNA]</scope>
    <source>
        <strain evidence="3 4">BQ1</strain>
    </source>
</reference>
<accession>A0A3R7LF44</accession>
<feature type="chain" id="PRO_5018544846" evidence="2">
    <location>
        <begin position="38"/>
        <end position="340"/>
    </location>
</feature>
<dbReference type="InterPro" id="IPR042100">
    <property type="entry name" value="Bug_dom1"/>
</dbReference>
<dbReference type="PANTHER" id="PTHR42928:SF5">
    <property type="entry name" value="BLR1237 PROTEIN"/>
    <property type="match status" value="1"/>
</dbReference>
<name>A0A3R7LF44_9BURK</name>
<gene>
    <name evidence="3" type="ORF">CE154_010410</name>
</gene>
<dbReference type="CDD" id="cd13578">
    <property type="entry name" value="PBP2_Bug27"/>
    <property type="match status" value="1"/>
</dbReference>
<feature type="signal peptide" evidence="2">
    <location>
        <begin position="1"/>
        <end position="37"/>
    </location>
</feature>
<protein>
    <submittedName>
        <fullName evidence="3">Tripartite tricarboxylate transporter substrate binding protein</fullName>
    </submittedName>
</protein>
<dbReference type="Proteomes" id="UP000216225">
    <property type="component" value="Unassembled WGS sequence"/>
</dbReference>
<dbReference type="InterPro" id="IPR006311">
    <property type="entry name" value="TAT_signal"/>
</dbReference>